<dbReference type="STRING" id="3775.A0A1Q3D889"/>
<name>A0A1Q3D889_CEPFO</name>
<comment type="caution">
    <text evidence="1">The sequence shown here is derived from an EMBL/GenBank/DDBJ whole genome shotgun (WGS) entry which is preliminary data.</text>
</comment>
<sequence>MNKKTKESKEANTQPFIECAKLVLPWLTPLELASISLTCKTLHQISKSITLQRSLDASRSLENLPIPFHNTVDEHPYAHFDYTPSQILPFPSPSTRLQSWGGSNLDNSLSQLARDSVSLVDVSGDSVSGCCCERCEKQVGVCPCSVLERLEIASECGRSCQCELECGNRLTQRGILVELKIVRVESKGWGLFAAQFIGQGQFVCEYAGMVHNF</sequence>
<dbReference type="PANTHER" id="PTHR45660:SF89">
    <property type="entry name" value="HISTONE-LYSINE N-METHYLTRANSFERASE SUVR3"/>
    <property type="match status" value="1"/>
</dbReference>
<gene>
    <name evidence="1" type="ORF">CFOL_v3_32073</name>
</gene>
<reference evidence="2" key="1">
    <citation type="submission" date="2016-04" db="EMBL/GenBank/DDBJ databases">
        <title>Cephalotus genome sequencing.</title>
        <authorList>
            <person name="Fukushima K."/>
            <person name="Hasebe M."/>
            <person name="Fang X."/>
        </authorList>
    </citation>
    <scope>NUCLEOTIDE SEQUENCE [LARGE SCALE GENOMIC DNA]</scope>
    <source>
        <strain evidence="2">cv. St1</strain>
    </source>
</reference>
<protein>
    <submittedName>
        <fullName evidence="1">Pre-SET domain-containing protein</fullName>
    </submittedName>
</protein>
<organism evidence="1 2">
    <name type="scientific">Cephalotus follicularis</name>
    <name type="common">Albany pitcher plant</name>
    <dbReference type="NCBI Taxonomy" id="3775"/>
    <lineage>
        <taxon>Eukaryota</taxon>
        <taxon>Viridiplantae</taxon>
        <taxon>Streptophyta</taxon>
        <taxon>Embryophyta</taxon>
        <taxon>Tracheophyta</taxon>
        <taxon>Spermatophyta</taxon>
        <taxon>Magnoliopsida</taxon>
        <taxon>eudicotyledons</taxon>
        <taxon>Gunneridae</taxon>
        <taxon>Pentapetalae</taxon>
        <taxon>rosids</taxon>
        <taxon>fabids</taxon>
        <taxon>Oxalidales</taxon>
        <taxon>Cephalotaceae</taxon>
        <taxon>Cephalotus</taxon>
    </lineage>
</organism>
<evidence type="ECO:0000313" key="2">
    <source>
        <dbReference type="Proteomes" id="UP000187406"/>
    </source>
</evidence>
<dbReference type="Gene3D" id="2.170.270.10">
    <property type="entry name" value="SET domain"/>
    <property type="match status" value="1"/>
</dbReference>
<dbReference type="GO" id="GO:0042054">
    <property type="term" value="F:histone methyltransferase activity"/>
    <property type="evidence" value="ECO:0007669"/>
    <property type="project" value="TreeGrafter"/>
</dbReference>
<keyword evidence="2" id="KW-1185">Reference proteome</keyword>
<dbReference type="SUPFAM" id="SSF82199">
    <property type="entry name" value="SET domain"/>
    <property type="match status" value="1"/>
</dbReference>
<dbReference type="AlphaFoldDB" id="A0A1Q3D889"/>
<dbReference type="PANTHER" id="PTHR45660">
    <property type="entry name" value="HISTONE-LYSINE N-METHYLTRANSFERASE SETMAR"/>
    <property type="match status" value="1"/>
</dbReference>
<dbReference type="FunCoup" id="A0A1Q3D889">
    <property type="interactions" value="1052"/>
</dbReference>
<proteinExistence type="predicted"/>
<dbReference type="InParanoid" id="A0A1Q3D889"/>
<evidence type="ECO:0000313" key="1">
    <source>
        <dbReference type="EMBL" id="GAV88651.1"/>
    </source>
</evidence>
<accession>A0A1Q3D889</accession>
<dbReference type="Proteomes" id="UP000187406">
    <property type="component" value="Unassembled WGS sequence"/>
</dbReference>
<dbReference type="OrthoDB" id="5792673at2759"/>
<dbReference type="InterPro" id="IPR051357">
    <property type="entry name" value="H3K9_HMTase_SUVAR3-9"/>
</dbReference>
<dbReference type="GO" id="GO:0003690">
    <property type="term" value="F:double-stranded DNA binding"/>
    <property type="evidence" value="ECO:0007669"/>
    <property type="project" value="TreeGrafter"/>
</dbReference>
<dbReference type="InterPro" id="IPR046341">
    <property type="entry name" value="SET_dom_sf"/>
</dbReference>
<dbReference type="EMBL" id="BDDD01005005">
    <property type="protein sequence ID" value="GAV88651.1"/>
    <property type="molecule type" value="Genomic_DNA"/>
</dbReference>